<feature type="domain" description="Myb-like" evidence="5">
    <location>
        <begin position="1"/>
        <end position="52"/>
    </location>
</feature>
<dbReference type="PROSITE" id="PS51294">
    <property type="entry name" value="HTH_MYB"/>
    <property type="match status" value="2"/>
</dbReference>
<dbReference type="Pfam" id="PF13921">
    <property type="entry name" value="Myb_DNA-bind_6"/>
    <property type="match status" value="1"/>
</dbReference>
<keyword evidence="4" id="KW-0539">Nucleus</keyword>
<dbReference type="InterPro" id="IPR001005">
    <property type="entry name" value="SANT/Myb"/>
</dbReference>
<proteinExistence type="predicted"/>
<dbReference type="PANTHER" id="PTHR46621">
    <property type="entry name" value="SNRNA-ACTIVATING PROTEIN COMPLEX SUBUNIT 4"/>
    <property type="match status" value="1"/>
</dbReference>
<evidence type="ECO:0000259" key="6">
    <source>
        <dbReference type="PROSITE" id="PS51294"/>
    </source>
</evidence>
<dbReference type="SMART" id="SM00717">
    <property type="entry name" value="SANT"/>
    <property type="match status" value="2"/>
</dbReference>
<evidence type="ECO:0000313" key="7">
    <source>
        <dbReference type="EMBL" id="OHS97256.1"/>
    </source>
</evidence>
<name>A0A1J4JDS8_9EUKA</name>
<keyword evidence="8" id="KW-1185">Reference proteome</keyword>
<dbReference type="InterPro" id="IPR017930">
    <property type="entry name" value="Myb_dom"/>
</dbReference>
<dbReference type="AlphaFoldDB" id="A0A1J4JDS8"/>
<organism evidence="7 8">
    <name type="scientific">Tritrichomonas foetus</name>
    <dbReference type="NCBI Taxonomy" id="1144522"/>
    <lineage>
        <taxon>Eukaryota</taxon>
        <taxon>Metamonada</taxon>
        <taxon>Parabasalia</taxon>
        <taxon>Tritrichomonadida</taxon>
        <taxon>Tritrichomonadidae</taxon>
        <taxon>Tritrichomonas</taxon>
    </lineage>
</organism>
<dbReference type="GO" id="GO:0000978">
    <property type="term" value="F:RNA polymerase II cis-regulatory region sequence-specific DNA binding"/>
    <property type="evidence" value="ECO:0007669"/>
    <property type="project" value="TreeGrafter"/>
</dbReference>
<evidence type="ECO:0000256" key="1">
    <source>
        <dbReference type="ARBA" id="ARBA00023015"/>
    </source>
</evidence>
<dbReference type="GO" id="GO:0019185">
    <property type="term" value="C:snRNA-activating protein complex"/>
    <property type="evidence" value="ECO:0007669"/>
    <property type="project" value="TreeGrafter"/>
</dbReference>
<keyword evidence="3" id="KW-0804">Transcription</keyword>
<dbReference type="OrthoDB" id="2143914at2759"/>
<evidence type="ECO:0000313" key="8">
    <source>
        <dbReference type="Proteomes" id="UP000179807"/>
    </source>
</evidence>
<sequence length="189" mass="22800">MYKTKRSRFTPEEDTKLLMIIQEIGQNDWSIIAKKIGNRTPRQCKDRYVHYLGPHIEQRPWTEEEDNLLKRKVFIYPNQWAKVATFLPGRTEVSVRNRFNLLHRKMMKNIRDVMNENSVDMNTHKFENEKENFQLLINSQRDLFKKMIKECKTQYDACESIVEGEYLISLLDIEKMFFDDENIPEYNVI</sequence>
<dbReference type="GeneID" id="94829611"/>
<dbReference type="Proteomes" id="UP000179807">
    <property type="component" value="Unassembled WGS sequence"/>
</dbReference>
<dbReference type="RefSeq" id="XP_068350393.1">
    <property type="nucleotide sequence ID" value="XM_068494907.1"/>
</dbReference>
<feature type="domain" description="Myb-like" evidence="5">
    <location>
        <begin position="53"/>
        <end position="103"/>
    </location>
</feature>
<dbReference type="Gene3D" id="1.10.10.60">
    <property type="entry name" value="Homeodomain-like"/>
    <property type="match status" value="2"/>
</dbReference>
<evidence type="ECO:0000259" key="5">
    <source>
        <dbReference type="PROSITE" id="PS50090"/>
    </source>
</evidence>
<evidence type="ECO:0000256" key="2">
    <source>
        <dbReference type="ARBA" id="ARBA00023125"/>
    </source>
</evidence>
<dbReference type="PANTHER" id="PTHR46621:SF1">
    <property type="entry name" value="SNRNA-ACTIVATING PROTEIN COMPLEX SUBUNIT 4"/>
    <property type="match status" value="1"/>
</dbReference>
<dbReference type="InterPro" id="IPR051575">
    <property type="entry name" value="Myb-like_DNA-bd"/>
</dbReference>
<dbReference type="InterPro" id="IPR009057">
    <property type="entry name" value="Homeodomain-like_sf"/>
</dbReference>
<comment type="caution">
    <text evidence="7">The sequence shown here is derived from an EMBL/GenBank/DDBJ whole genome shotgun (WGS) entry which is preliminary data.</text>
</comment>
<accession>A0A1J4JDS8</accession>
<dbReference type="EMBL" id="MLAK01001126">
    <property type="protein sequence ID" value="OHS97256.1"/>
    <property type="molecule type" value="Genomic_DNA"/>
</dbReference>
<dbReference type="GO" id="GO:0042796">
    <property type="term" value="P:snRNA transcription by RNA polymerase III"/>
    <property type="evidence" value="ECO:0007669"/>
    <property type="project" value="TreeGrafter"/>
</dbReference>
<dbReference type="PROSITE" id="PS50090">
    <property type="entry name" value="MYB_LIKE"/>
    <property type="match status" value="2"/>
</dbReference>
<keyword evidence="1" id="KW-0805">Transcription regulation</keyword>
<dbReference type="VEuPathDB" id="TrichDB:TRFO_09514"/>
<dbReference type="GO" id="GO:0001006">
    <property type="term" value="F:RNA polymerase III type 3 promoter sequence-specific DNA binding"/>
    <property type="evidence" value="ECO:0007669"/>
    <property type="project" value="TreeGrafter"/>
</dbReference>
<feature type="domain" description="HTH myb-type" evidence="6">
    <location>
        <begin position="1"/>
        <end position="56"/>
    </location>
</feature>
<reference evidence="7" key="1">
    <citation type="submission" date="2016-10" db="EMBL/GenBank/DDBJ databases">
        <authorList>
            <person name="Benchimol M."/>
            <person name="Almeida L.G."/>
            <person name="Vasconcelos A.T."/>
            <person name="Perreira-Neves A."/>
            <person name="Rosa I.A."/>
            <person name="Tasca T."/>
            <person name="Bogo M.R."/>
            <person name="de Souza W."/>
        </authorList>
    </citation>
    <scope>NUCLEOTIDE SEQUENCE [LARGE SCALE GENOMIC DNA]</scope>
    <source>
        <strain evidence="7">K</strain>
    </source>
</reference>
<evidence type="ECO:0000256" key="4">
    <source>
        <dbReference type="ARBA" id="ARBA00023242"/>
    </source>
</evidence>
<gene>
    <name evidence="7" type="ORF">TRFO_09514</name>
</gene>
<evidence type="ECO:0000256" key="3">
    <source>
        <dbReference type="ARBA" id="ARBA00023163"/>
    </source>
</evidence>
<dbReference type="GO" id="GO:0042795">
    <property type="term" value="P:snRNA transcription by RNA polymerase II"/>
    <property type="evidence" value="ECO:0007669"/>
    <property type="project" value="TreeGrafter"/>
</dbReference>
<dbReference type="SUPFAM" id="SSF46689">
    <property type="entry name" value="Homeodomain-like"/>
    <property type="match status" value="1"/>
</dbReference>
<feature type="domain" description="HTH myb-type" evidence="6">
    <location>
        <begin position="59"/>
        <end position="106"/>
    </location>
</feature>
<dbReference type="CDD" id="cd00167">
    <property type="entry name" value="SANT"/>
    <property type="match status" value="2"/>
</dbReference>
<keyword evidence="2" id="KW-0238">DNA-binding</keyword>
<protein>
    <submittedName>
        <fullName evidence="7">Myb-like DNA-binding domain containing protein</fullName>
    </submittedName>
</protein>